<organism evidence="1 2">
    <name type="scientific">Naganishia cerealis</name>
    <dbReference type="NCBI Taxonomy" id="610337"/>
    <lineage>
        <taxon>Eukaryota</taxon>
        <taxon>Fungi</taxon>
        <taxon>Dikarya</taxon>
        <taxon>Basidiomycota</taxon>
        <taxon>Agaricomycotina</taxon>
        <taxon>Tremellomycetes</taxon>
        <taxon>Filobasidiales</taxon>
        <taxon>Filobasidiaceae</taxon>
        <taxon>Naganishia</taxon>
    </lineage>
</organism>
<name>A0ACC2VE24_9TREE</name>
<keyword evidence="2" id="KW-1185">Reference proteome</keyword>
<proteinExistence type="predicted"/>
<dbReference type="Proteomes" id="UP001241377">
    <property type="component" value="Unassembled WGS sequence"/>
</dbReference>
<evidence type="ECO:0000313" key="2">
    <source>
        <dbReference type="Proteomes" id="UP001241377"/>
    </source>
</evidence>
<reference evidence="1" key="1">
    <citation type="submission" date="2023-04" db="EMBL/GenBank/DDBJ databases">
        <title>Draft Genome sequencing of Naganishia species isolated from polar environments using Oxford Nanopore Technology.</title>
        <authorList>
            <person name="Leo P."/>
            <person name="Venkateswaran K."/>
        </authorList>
    </citation>
    <scope>NUCLEOTIDE SEQUENCE</scope>
    <source>
        <strain evidence="1">MNA-CCFEE 5261</strain>
    </source>
</reference>
<sequence length="186" mass="21306">MVFTITRKLGKKVLKHARKPKCCYELPHIHHPQASSHDLVIETTPIRAVLRPSLKRAGSDATEILQLMKEKVRDILKDAETKGWIILPSYEKGLREAYLLPIKDKEIDHFLMLLKEALENDEKPLVGMQPAFDLLRLGSIKTRPSVNIILTKDWTLARAPGCLYLSFHSASVPAGKRRQFFRSWTE</sequence>
<gene>
    <name evidence="1" type="ORF">QFC19_006784</name>
</gene>
<protein>
    <submittedName>
        <fullName evidence="1">Uncharacterized protein</fullName>
    </submittedName>
</protein>
<accession>A0ACC2VE24</accession>
<evidence type="ECO:0000313" key="1">
    <source>
        <dbReference type="EMBL" id="KAJ9097414.1"/>
    </source>
</evidence>
<comment type="caution">
    <text evidence="1">The sequence shown here is derived from an EMBL/GenBank/DDBJ whole genome shotgun (WGS) entry which is preliminary data.</text>
</comment>
<dbReference type="EMBL" id="JASBWR010000086">
    <property type="protein sequence ID" value="KAJ9097414.1"/>
    <property type="molecule type" value="Genomic_DNA"/>
</dbReference>